<gene>
    <name evidence="3" type="ORF">E0L32_005075</name>
</gene>
<sequence length="236" mass="25189">MHIKHALVSLVAATLTMADANAIQARASASSAQLPTSLQQPSPTPSQSATATAGCKCDSGWPQGQYCGWCGPVQNGVSGDVYECGPNGEETQSTPLHGLPVKLPPLLNIVQEVERIVQLAVPLGVPEVAVVKVDVLEDVVELGHERPEPFPLRDVQQLVRELDGRERLARLARVQEPPLQPPDRVPVVLVRRDLVRVAPAQGARAPEAPVVEELLASSVVGRGQLMVISSPGWMSR</sequence>
<dbReference type="GeneID" id="41972522"/>
<reference evidence="3 4" key="1">
    <citation type="submission" date="2019-06" db="EMBL/GenBank/DDBJ databases">
        <title>Draft genome sequence of the filamentous fungus Phialemoniopsis curvata isolated from diesel fuel.</title>
        <authorList>
            <person name="Varaljay V.A."/>
            <person name="Lyon W.J."/>
            <person name="Crouch A.L."/>
            <person name="Drake C.E."/>
            <person name="Hollomon J.M."/>
            <person name="Nadeau L.J."/>
            <person name="Nunn H.S."/>
            <person name="Stevenson B.S."/>
            <person name="Bojanowski C.L."/>
            <person name="Crookes-Goodson W.J."/>
        </authorList>
    </citation>
    <scope>NUCLEOTIDE SEQUENCE [LARGE SCALE GENOMIC DNA]</scope>
    <source>
        <strain evidence="3 4">D216</strain>
    </source>
</reference>
<evidence type="ECO:0000313" key="4">
    <source>
        <dbReference type="Proteomes" id="UP000319257"/>
    </source>
</evidence>
<protein>
    <submittedName>
        <fullName evidence="3">Uncharacterized protein</fullName>
    </submittedName>
</protein>
<feature type="signal peptide" evidence="2">
    <location>
        <begin position="1"/>
        <end position="20"/>
    </location>
</feature>
<evidence type="ECO:0000313" key="3">
    <source>
        <dbReference type="EMBL" id="TPX14680.1"/>
    </source>
</evidence>
<feature type="chain" id="PRO_5021281511" evidence="2">
    <location>
        <begin position="21"/>
        <end position="236"/>
    </location>
</feature>
<feature type="region of interest" description="Disordered" evidence="1">
    <location>
        <begin position="33"/>
        <end position="54"/>
    </location>
</feature>
<evidence type="ECO:0000256" key="1">
    <source>
        <dbReference type="SAM" id="MobiDB-lite"/>
    </source>
</evidence>
<keyword evidence="2" id="KW-0732">Signal</keyword>
<evidence type="ECO:0000256" key="2">
    <source>
        <dbReference type="SAM" id="SignalP"/>
    </source>
</evidence>
<dbReference type="EMBL" id="SKBQ01000026">
    <property type="protein sequence ID" value="TPX14680.1"/>
    <property type="molecule type" value="Genomic_DNA"/>
</dbReference>
<dbReference type="AlphaFoldDB" id="A0A507BDU0"/>
<feature type="compositionally biased region" description="Low complexity" evidence="1">
    <location>
        <begin position="33"/>
        <end position="53"/>
    </location>
</feature>
<comment type="caution">
    <text evidence="3">The sequence shown here is derived from an EMBL/GenBank/DDBJ whole genome shotgun (WGS) entry which is preliminary data.</text>
</comment>
<organism evidence="3 4">
    <name type="scientific">Thyridium curvatum</name>
    <dbReference type="NCBI Taxonomy" id="1093900"/>
    <lineage>
        <taxon>Eukaryota</taxon>
        <taxon>Fungi</taxon>
        <taxon>Dikarya</taxon>
        <taxon>Ascomycota</taxon>
        <taxon>Pezizomycotina</taxon>
        <taxon>Sordariomycetes</taxon>
        <taxon>Sordariomycetidae</taxon>
        <taxon>Thyridiales</taxon>
        <taxon>Thyridiaceae</taxon>
        <taxon>Thyridium</taxon>
    </lineage>
</organism>
<name>A0A507BDU0_9PEZI</name>
<dbReference type="Proteomes" id="UP000319257">
    <property type="component" value="Unassembled WGS sequence"/>
</dbReference>
<accession>A0A507BDU0</accession>
<keyword evidence="4" id="KW-1185">Reference proteome</keyword>
<dbReference type="RefSeq" id="XP_030996391.1">
    <property type="nucleotide sequence ID" value="XM_031139556.1"/>
</dbReference>
<dbReference type="InParanoid" id="A0A507BDU0"/>
<proteinExistence type="predicted"/>